<dbReference type="RefSeq" id="WP_084665741.1">
    <property type="nucleotide sequence ID" value="NZ_LT838272.1"/>
</dbReference>
<dbReference type="OrthoDB" id="140595at2"/>
<dbReference type="InterPro" id="IPR036188">
    <property type="entry name" value="FAD/NAD-bd_sf"/>
</dbReference>
<sequence length="408" mass="45172">MRYDIVVIGSGLAGMTAALWSLRQGKKTIVISAGESALFWQTGCIDLCGLDDDPWKAIKRLVQERPDHPYSLVSEEDIREALKFFVQEIRNECPYNNPSGSRNSWVPTATGDFRPTYLLPESQEVGAKRDYRVLAIDFKGFRDFSAQLMVTGINTRGYQWQVAEVEIGYGKNNFSSLDLAVYLDKEWPELLKQVKPFINNKITSVAFPAVLGLRHHLFIKRKMEEILRVPIFEVPTLPPSVPGVRLREALFTRLRQLGGEILLGFPVEEAKVAGDYCYGVLVNTPGRPRLIQGESYVLATGGIAGGGLLLEQTRVKEVIFGFPVTQNPGNWTNERCLGYTSHGFAKCGIRVNNKLQPLSSNGEVLLRNVFCAGRILAGYDPFVEANGGGVAIATGYKAALEAGRANKR</sequence>
<feature type="domain" description="FAD-dependent oxidoreductase 2 FAD-binding" evidence="4">
    <location>
        <begin position="4"/>
        <end position="390"/>
    </location>
</feature>
<dbReference type="InterPro" id="IPR009158">
    <property type="entry name" value="G3P_DH_GlpB_su"/>
</dbReference>
<keyword evidence="3" id="KW-0560">Oxidoreductase</keyword>
<proteinExistence type="predicted"/>
<dbReference type="GO" id="GO:0009331">
    <property type="term" value="C:glycerol-3-phosphate dehydrogenase (FAD) complex"/>
    <property type="evidence" value="ECO:0007669"/>
    <property type="project" value="InterPro"/>
</dbReference>
<organism evidence="5 6">
    <name type="scientific">Thermanaeromonas toyohensis ToBE</name>
    <dbReference type="NCBI Taxonomy" id="698762"/>
    <lineage>
        <taxon>Bacteria</taxon>
        <taxon>Bacillati</taxon>
        <taxon>Bacillota</taxon>
        <taxon>Clostridia</taxon>
        <taxon>Neomoorellales</taxon>
        <taxon>Neomoorellaceae</taxon>
        <taxon>Thermanaeromonas</taxon>
    </lineage>
</organism>
<keyword evidence="2" id="KW-0288">FMN</keyword>
<dbReference type="EMBL" id="LT838272">
    <property type="protein sequence ID" value="SMB98180.1"/>
    <property type="molecule type" value="Genomic_DNA"/>
</dbReference>
<dbReference type="Pfam" id="PF00890">
    <property type="entry name" value="FAD_binding_2"/>
    <property type="match status" value="1"/>
</dbReference>
<dbReference type="STRING" id="698762.SAMN00808754_2179"/>
<dbReference type="PIRSF" id="PIRSF000141">
    <property type="entry name" value="Anaerobic_G3P_dh"/>
    <property type="match status" value="1"/>
</dbReference>
<keyword evidence="1" id="KW-0285">Flavoprotein</keyword>
<dbReference type="GO" id="GO:0004368">
    <property type="term" value="F:glycerol-3-phosphate dehydrogenase (quinone) activity"/>
    <property type="evidence" value="ECO:0007669"/>
    <property type="project" value="InterPro"/>
</dbReference>
<dbReference type="InterPro" id="IPR003953">
    <property type="entry name" value="FAD-dep_OxRdtase_2_FAD-bd"/>
</dbReference>
<keyword evidence="6" id="KW-1185">Reference proteome</keyword>
<evidence type="ECO:0000259" key="4">
    <source>
        <dbReference type="Pfam" id="PF00890"/>
    </source>
</evidence>
<dbReference type="AlphaFoldDB" id="A0A1W1VY58"/>
<dbReference type="Gene3D" id="3.50.50.60">
    <property type="entry name" value="FAD/NAD(P)-binding domain"/>
    <property type="match status" value="2"/>
</dbReference>
<evidence type="ECO:0000256" key="2">
    <source>
        <dbReference type="ARBA" id="ARBA00022643"/>
    </source>
</evidence>
<dbReference type="NCBIfam" id="TIGR03378">
    <property type="entry name" value="glycerol3P_GlpB"/>
    <property type="match status" value="1"/>
</dbReference>
<reference evidence="5 6" key="1">
    <citation type="submission" date="2017-04" db="EMBL/GenBank/DDBJ databases">
        <authorList>
            <person name="Afonso C.L."/>
            <person name="Miller P.J."/>
            <person name="Scott M.A."/>
            <person name="Spackman E."/>
            <person name="Goraichik I."/>
            <person name="Dimitrov K.M."/>
            <person name="Suarez D.L."/>
            <person name="Swayne D.E."/>
        </authorList>
    </citation>
    <scope>NUCLEOTIDE SEQUENCE [LARGE SCALE GENOMIC DNA]</scope>
    <source>
        <strain evidence="5 6">ToBE</strain>
    </source>
</reference>
<protein>
    <submittedName>
        <fullName evidence="5">Glycerol 3-phosphate dehydrogenase (Quinone) subunit B</fullName>
    </submittedName>
</protein>
<evidence type="ECO:0000256" key="1">
    <source>
        <dbReference type="ARBA" id="ARBA00022630"/>
    </source>
</evidence>
<evidence type="ECO:0000313" key="5">
    <source>
        <dbReference type="EMBL" id="SMB98180.1"/>
    </source>
</evidence>
<evidence type="ECO:0000256" key="3">
    <source>
        <dbReference type="ARBA" id="ARBA00023002"/>
    </source>
</evidence>
<accession>A0A1W1VY58</accession>
<gene>
    <name evidence="5" type="ORF">SAMN00808754_2179</name>
</gene>
<dbReference type="SUPFAM" id="SSF51905">
    <property type="entry name" value="FAD/NAD(P)-binding domain"/>
    <property type="match status" value="1"/>
</dbReference>
<evidence type="ECO:0000313" key="6">
    <source>
        <dbReference type="Proteomes" id="UP000192569"/>
    </source>
</evidence>
<name>A0A1W1VY58_9FIRM</name>
<dbReference type="Proteomes" id="UP000192569">
    <property type="component" value="Chromosome I"/>
</dbReference>